<dbReference type="InterPro" id="IPR013040">
    <property type="entry name" value="Coatomer_gsu_app_Ig-like_dom"/>
</dbReference>
<keyword evidence="8 12" id="KW-0653">Protein transport</keyword>
<dbReference type="GO" id="GO:0006891">
    <property type="term" value="P:intra-Golgi vesicle-mediated transport"/>
    <property type="evidence" value="ECO:0007669"/>
    <property type="project" value="TreeGrafter"/>
</dbReference>
<dbReference type="InterPro" id="IPR009028">
    <property type="entry name" value="Coatomer/calthrin_app_sub_C"/>
</dbReference>
<comment type="caution">
    <text evidence="16">The sequence shown here is derived from an EMBL/GenBank/DDBJ whole genome shotgun (WGS) entry which is preliminary data.</text>
</comment>
<evidence type="ECO:0000259" key="14">
    <source>
        <dbReference type="Pfam" id="PF08752"/>
    </source>
</evidence>
<dbReference type="InterPro" id="IPR002553">
    <property type="entry name" value="Clathrin/coatomer_adapt-like_N"/>
</dbReference>
<feature type="domain" description="Coatomer subunit gamma C-terminal" evidence="15">
    <location>
        <begin position="770"/>
        <end position="885"/>
    </location>
</feature>
<dbReference type="GO" id="GO:0006886">
    <property type="term" value="P:intracellular protein transport"/>
    <property type="evidence" value="ECO:0007669"/>
    <property type="project" value="InterPro"/>
</dbReference>
<comment type="similarity">
    <text evidence="2 12">Belongs to the COPG family.</text>
</comment>
<keyword evidence="9 12" id="KW-0333">Golgi apparatus</keyword>
<dbReference type="GO" id="GO:0005198">
    <property type="term" value="F:structural molecule activity"/>
    <property type="evidence" value="ECO:0007669"/>
    <property type="project" value="InterPro"/>
</dbReference>
<dbReference type="Proteomes" id="UP000230233">
    <property type="component" value="Chromosome IV"/>
</dbReference>
<dbReference type="SUPFAM" id="SSF49348">
    <property type="entry name" value="Clathrin adaptor appendage domain"/>
    <property type="match status" value="1"/>
</dbReference>
<reference evidence="17" key="1">
    <citation type="submission" date="2017-10" db="EMBL/GenBank/DDBJ databases">
        <title>Rapid genome shrinkage in a self-fertile nematode reveals novel sperm competition proteins.</title>
        <authorList>
            <person name="Yin D."/>
            <person name="Schwarz E.M."/>
            <person name="Thomas C.G."/>
            <person name="Felde R.L."/>
            <person name="Korf I.F."/>
            <person name="Cutter A.D."/>
            <person name="Schartner C.M."/>
            <person name="Ralston E.J."/>
            <person name="Meyer B.J."/>
            <person name="Haag E.S."/>
        </authorList>
    </citation>
    <scope>NUCLEOTIDE SEQUENCE [LARGE SCALE GENOMIC DNA]</scope>
    <source>
        <strain evidence="17">JU1422</strain>
    </source>
</reference>
<dbReference type="PANTHER" id="PTHR10261">
    <property type="entry name" value="COATOMER SUBUNIT GAMMA"/>
    <property type="match status" value="1"/>
</dbReference>
<dbReference type="InterPro" id="IPR011989">
    <property type="entry name" value="ARM-like"/>
</dbReference>
<dbReference type="SUPFAM" id="SSF55711">
    <property type="entry name" value="Subdomain of clathrin and coatomer appendage domain"/>
    <property type="match status" value="1"/>
</dbReference>
<organism evidence="16 17">
    <name type="scientific">Caenorhabditis nigoni</name>
    <dbReference type="NCBI Taxonomy" id="1611254"/>
    <lineage>
        <taxon>Eukaryota</taxon>
        <taxon>Metazoa</taxon>
        <taxon>Ecdysozoa</taxon>
        <taxon>Nematoda</taxon>
        <taxon>Chromadorea</taxon>
        <taxon>Rhabditida</taxon>
        <taxon>Rhabditina</taxon>
        <taxon>Rhabditomorpha</taxon>
        <taxon>Rhabditoidea</taxon>
        <taxon>Rhabditidae</taxon>
        <taxon>Peloderinae</taxon>
        <taxon>Caenorhabditis</taxon>
    </lineage>
</organism>
<evidence type="ECO:0000313" key="17">
    <source>
        <dbReference type="Proteomes" id="UP000230233"/>
    </source>
</evidence>
<name>A0A2G5U5L4_9PELO</name>
<dbReference type="FunFam" id="2.60.40.1480:FF:000001">
    <property type="entry name" value="Coatomer subunit gamma"/>
    <property type="match status" value="1"/>
</dbReference>
<dbReference type="GO" id="GO:0005793">
    <property type="term" value="C:endoplasmic reticulum-Golgi intermediate compartment"/>
    <property type="evidence" value="ECO:0007669"/>
    <property type="project" value="TreeGrafter"/>
</dbReference>
<dbReference type="InterPro" id="IPR016024">
    <property type="entry name" value="ARM-type_fold"/>
</dbReference>
<evidence type="ECO:0000256" key="1">
    <source>
        <dbReference type="ARBA" id="ARBA00004255"/>
    </source>
</evidence>
<evidence type="ECO:0000256" key="4">
    <source>
        <dbReference type="ARBA" id="ARBA00022448"/>
    </source>
</evidence>
<dbReference type="GO" id="GO:0005783">
    <property type="term" value="C:endoplasmic reticulum"/>
    <property type="evidence" value="ECO:0007669"/>
    <property type="project" value="TreeGrafter"/>
</dbReference>
<dbReference type="InterPro" id="IPR032154">
    <property type="entry name" value="Coatomer_g_Cpla"/>
</dbReference>
<sequence length="886" mass="98393">MTLLSLLHNIHTQSSRMKTNKKDEESGGNVYAHLDKTSVLQECRAFNETPINIKKCTHSLTKLIYIIQQGEPIGRTEATEAFFGVTKLWQSKDVNLRRMIYLAVKELAEVSDDVIIVTSSLTKDMTGREDLYRAAAIRALCKITDTGMLQTIERYMKQAIVDRNSAISSSAIASSIHLMRKSSEVVRRWANEVQEAVSSDNHMVQYHSLALLYQIRANDRLAVNKLVQKFSKNALRSPYAVCYLIRIATRCLVDDDQPDSSVFTFIESCLRHKSEMVVYEAARAIVSLPQTTPSEIQPAITALQMCCTSPKAAVRFAAVRTLNKVAMAHPNAVMSCNVDLEKFITDSNRSIATLAITTLLKTGAESSVERLMQQISGFVNEISDEFKIVVVDAIRSLCSRYPRKHTVMMPFLAKMLRNDGSYDYKKAIVETIIAIIEENPDAKVAGLAHLCEFIEDCEHDNLSTRVLHLLGREAPKTPNPSSYIRFIYNRVILESTKVRAAAVTALAKFGAQCSDLRPSIQVLLKRCLLDSDDEVRDRATFYLKMLTEASEPLIHNFILDGLQVSPSGLELKILDYLRSQTYSSPFDLRTVPVTQQALSQPEKRVPQLVEEEEKPKAPKVEPYAAQLAAIPQFAALGPVFKSSARIALTESIAEYTVHMIKHTFANAMVLQFECKNTMNDQLLLDVSVELEDPDGEWETKDTIPIEKLPYGEVVSAYSLLEFPDSGAIAGSLGAILKFKVMDVDPTSGEPDSDDTYDQTYVLEEVDVNVSDSVQSVAKTAFASAWEALGDDATREETFQLSTVENIPDAVKKISEILGLVPCERSDRVPEGKTQHTVYLSGVFRGGYDVLSKATVAIDPSDNSIAMNIIIKSNEPLVSDLVISAVV</sequence>
<proteinExistence type="inferred from homology"/>
<dbReference type="Pfam" id="PF16381">
    <property type="entry name" value="Coatomer_g_Cpla"/>
    <property type="match status" value="1"/>
</dbReference>
<dbReference type="Gene3D" id="2.60.40.1480">
    <property type="entry name" value="Coatomer, gamma subunit, appendage domain"/>
    <property type="match status" value="1"/>
</dbReference>
<dbReference type="Gene3D" id="3.30.310.10">
    <property type="entry name" value="TATA-Binding Protein"/>
    <property type="match status" value="1"/>
</dbReference>
<keyword evidence="7 12" id="KW-0931">ER-Golgi transport</keyword>
<dbReference type="GO" id="GO:0000139">
    <property type="term" value="C:Golgi membrane"/>
    <property type="evidence" value="ECO:0007669"/>
    <property type="project" value="UniProtKB-SubCell"/>
</dbReference>
<evidence type="ECO:0000256" key="12">
    <source>
        <dbReference type="PIRNR" id="PIRNR037093"/>
    </source>
</evidence>
<dbReference type="STRING" id="1611254.A0A2G5U5L4"/>
<dbReference type="GO" id="GO:0009306">
    <property type="term" value="P:protein secretion"/>
    <property type="evidence" value="ECO:0007669"/>
    <property type="project" value="TreeGrafter"/>
</dbReference>
<dbReference type="Pfam" id="PF08752">
    <property type="entry name" value="COP-gamma_platf"/>
    <property type="match status" value="1"/>
</dbReference>
<comment type="function">
    <text evidence="12">The coatomer is a cytosolic protein complex that binds to dilysine motifs and reversibly associates with Golgi non-clathrin-coated vesicles, which further mediate biosynthetic protein transport from the ER, via the Golgi up to the trans Golgi network. Coatomer complex is required for budding from Golgi membranes, and is essential for the retrograde Golgi-to-ER transport of dilysine-tagged proteins.</text>
</comment>
<feature type="domain" description="Clathrin/coatomer adaptor adaptin-like N-terminal" evidence="13">
    <location>
        <begin position="38"/>
        <end position="549"/>
    </location>
</feature>
<evidence type="ECO:0000256" key="11">
    <source>
        <dbReference type="ARBA" id="ARBA00023329"/>
    </source>
</evidence>
<dbReference type="GO" id="GO:0072384">
    <property type="term" value="P:organelle transport along microtubule"/>
    <property type="evidence" value="ECO:0007669"/>
    <property type="project" value="TreeGrafter"/>
</dbReference>
<evidence type="ECO:0000256" key="7">
    <source>
        <dbReference type="ARBA" id="ARBA00022892"/>
    </source>
</evidence>
<evidence type="ECO:0000256" key="3">
    <source>
        <dbReference type="ARBA" id="ARBA00011775"/>
    </source>
</evidence>
<evidence type="ECO:0000313" key="16">
    <source>
        <dbReference type="EMBL" id="PIC34763.1"/>
    </source>
</evidence>
<dbReference type="InterPro" id="IPR012295">
    <property type="entry name" value="TBP_dom_sf"/>
</dbReference>
<dbReference type="InterPro" id="IPR037067">
    <property type="entry name" value="Coatomer_gsu_app_sf"/>
</dbReference>
<keyword evidence="17" id="KW-1185">Reference proteome</keyword>
<dbReference type="Gene3D" id="1.25.10.10">
    <property type="entry name" value="Leucine-rich Repeat Variant"/>
    <property type="match status" value="2"/>
</dbReference>
<evidence type="ECO:0000259" key="13">
    <source>
        <dbReference type="Pfam" id="PF01602"/>
    </source>
</evidence>
<keyword evidence="6" id="KW-0677">Repeat</keyword>
<evidence type="ECO:0000256" key="8">
    <source>
        <dbReference type="ARBA" id="ARBA00022927"/>
    </source>
</evidence>
<evidence type="ECO:0000256" key="10">
    <source>
        <dbReference type="ARBA" id="ARBA00023136"/>
    </source>
</evidence>
<dbReference type="FunFam" id="1.25.10.10:FF:000071">
    <property type="entry name" value="Coatomer subunit gamma"/>
    <property type="match status" value="1"/>
</dbReference>
<protein>
    <recommendedName>
        <fullName evidence="12">Coatomer subunit gamma</fullName>
    </recommendedName>
</protein>
<dbReference type="AlphaFoldDB" id="A0A2G5U5L4"/>
<dbReference type="FunFam" id="3.30.310.10:FF:000011">
    <property type="entry name" value="Coatomer subunit gamma"/>
    <property type="match status" value="1"/>
</dbReference>
<evidence type="ECO:0000259" key="15">
    <source>
        <dbReference type="Pfam" id="PF16381"/>
    </source>
</evidence>
<dbReference type="FunFam" id="1.25.10.10:FF:000038">
    <property type="entry name" value="Coatomer subunit gamma"/>
    <property type="match status" value="1"/>
</dbReference>
<keyword evidence="4 12" id="KW-0813">Transport</keyword>
<evidence type="ECO:0000256" key="6">
    <source>
        <dbReference type="ARBA" id="ARBA00022737"/>
    </source>
</evidence>
<dbReference type="GO" id="GO:0006888">
    <property type="term" value="P:endoplasmic reticulum to Golgi vesicle-mediated transport"/>
    <property type="evidence" value="ECO:0007669"/>
    <property type="project" value="TreeGrafter"/>
</dbReference>
<evidence type="ECO:0000256" key="5">
    <source>
        <dbReference type="ARBA" id="ARBA00022490"/>
    </source>
</evidence>
<gene>
    <name evidence="16" type="primary">Cni-T14G10.5</name>
    <name evidence="16" type="synonym">Cnig_chr_IV.g14320</name>
    <name evidence="16" type="ORF">B9Z55_014320</name>
</gene>
<dbReference type="GO" id="GO:0030126">
    <property type="term" value="C:COPI vesicle coat"/>
    <property type="evidence" value="ECO:0007669"/>
    <property type="project" value="InterPro"/>
</dbReference>
<dbReference type="InterPro" id="IPR013041">
    <property type="entry name" value="Clathrin_app_Ig-like_sf"/>
</dbReference>
<evidence type="ECO:0000256" key="2">
    <source>
        <dbReference type="ARBA" id="ARBA00010720"/>
    </source>
</evidence>
<keyword evidence="11 12" id="KW-0968">Cytoplasmic vesicle</keyword>
<dbReference type="PIRSF" id="PIRSF037093">
    <property type="entry name" value="Coatomer_gamma_subunit"/>
    <property type="match status" value="1"/>
</dbReference>
<dbReference type="EMBL" id="PDUG01000004">
    <property type="protein sequence ID" value="PIC34763.1"/>
    <property type="molecule type" value="Genomic_DNA"/>
</dbReference>
<dbReference type="OrthoDB" id="1074925at2759"/>
<dbReference type="PANTHER" id="PTHR10261:SF0">
    <property type="entry name" value="COATOMER SUBUNIT GAMMA-2"/>
    <property type="match status" value="1"/>
</dbReference>
<comment type="subunit">
    <text evidence="3">Oligomeric complex that consists of at least the alpha, beta, beta', gamma, delta, epsilon and zeta subunits.</text>
</comment>
<accession>A0A2G5U5L4</accession>
<dbReference type="SUPFAM" id="SSF48371">
    <property type="entry name" value="ARM repeat"/>
    <property type="match status" value="1"/>
</dbReference>
<evidence type="ECO:0000256" key="9">
    <source>
        <dbReference type="ARBA" id="ARBA00023034"/>
    </source>
</evidence>
<dbReference type="InterPro" id="IPR017106">
    <property type="entry name" value="Coatomer_gsu"/>
</dbReference>
<feature type="domain" description="Coatomer gamma subunit appendage Ig-like subdomain" evidence="14">
    <location>
        <begin position="622"/>
        <end position="768"/>
    </location>
</feature>
<dbReference type="Pfam" id="PF01602">
    <property type="entry name" value="Adaptin_N"/>
    <property type="match status" value="1"/>
</dbReference>
<keyword evidence="5 12" id="KW-0963">Cytoplasm</keyword>
<keyword evidence="10 12" id="KW-0472">Membrane</keyword>
<comment type="subcellular location">
    <subcellularLocation>
        <location evidence="12">Cytoplasm</location>
    </subcellularLocation>
    <subcellularLocation>
        <location evidence="1 12">Golgi apparatus membrane</location>
        <topology evidence="1 12">Peripheral membrane protein</topology>
        <orientation evidence="1 12">Cytoplasmic side</orientation>
    </subcellularLocation>
    <subcellularLocation>
        <location evidence="12">Cytoplasmic vesicle</location>
        <location evidence="12">COPI-coated vesicle membrane</location>
        <topology evidence="12">Peripheral membrane protein</topology>
        <orientation evidence="12">Cytoplasmic side</orientation>
    </subcellularLocation>
</comment>